<reference evidence="3 4" key="1">
    <citation type="submission" date="2019-03" db="EMBL/GenBank/DDBJ databases">
        <authorList>
            <person name="Gaulin E."/>
            <person name="Dumas B."/>
        </authorList>
    </citation>
    <scope>NUCLEOTIDE SEQUENCE [LARGE SCALE GENOMIC DNA]</scope>
    <source>
        <strain evidence="3">CBS 568.67</strain>
    </source>
</reference>
<dbReference type="OrthoDB" id="79412at2759"/>
<proteinExistence type="predicted"/>
<protein>
    <submittedName>
        <fullName evidence="3">Aste57867_8255 protein</fullName>
    </submittedName>
</protein>
<dbReference type="EMBL" id="CAADRA010005116">
    <property type="protein sequence ID" value="VFT85142.1"/>
    <property type="molecule type" value="Genomic_DNA"/>
</dbReference>
<dbReference type="EMBL" id="VJMH01005095">
    <property type="protein sequence ID" value="KAF0701261.1"/>
    <property type="molecule type" value="Genomic_DNA"/>
</dbReference>
<evidence type="ECO:0000313" key="2">
    <source>
        <dbReference type="EMBL" id="KAF0701261.1"/>
    </source>
</evidence>
<feature type="region of interest" description="Disordered" evidence="1">
    <location>
        <begin position="1"/>
        <end position="41"/>
    </location>
</feature>
<accession>A0A485KJX6</accession>
<evidence type="ECO:0000313" key="3">
    <source>
        <dbReference type="EMBL" id="VFT85142.1"/>
    </source>
</evidence>
<dbReference type="Proteomes" id="UP000332933">
    <property type="component" value="Unassembled WGS sequence"/>
</dbReference>
<dbReference type="AlphaFoldDB" id="A0A485KJX6"/>
<evidence type="ECO:0000256" key="1">
    <source>
        <dbReference type="SAM" id="MobiDB-lite"/>
    </source>
</evidence>
<gene>
    <name evidence="3" type="primary">Aste57867_8255</name>
    <name evidence="2" type="ORF">As57867_008224</name>
    <name evidence="3" type="ORF">ASTE57867_8255</name>
</gene>
<sequence length="185" mass="21792">MPLTRPWVELPTRPQIGTRARHPQAGGGDQDMHTKRKHGAHRQKAAAAVSKHFGAQPLTSSFSLLAFDDVVARRRQQQRTSEDTTAAERRAFFAQIRKMAPWQERMAAVMKKRRHRARWLREHHKRERHVEDAWSGDDTRWVEMDGSPFLADIETLVGRRRSHRMWVQTDPLQVMFREFYKMMEA</sequence>
<reference evidence="2" key="2">
    <citation type="submission" date="2019-06" db="EMBL/GenBank/DDBJ databases">
        <title>Genomics analysis of Aphanomyces spp. identifies a new class of oomycete effector associated with host adaptation.</title>
        <authorList>
            <person name="Gaulin E."/>
        </authorList>
    </citation>
    <scope>NUCLEOTIDE SEQUENCE</scope>
    <source>
        <strain evidence="2">CBS 578.67</strain>
    </source>
</reference>
<organism evidence="3 4">
    <name type="scientific">Aphanomyces stellatus</name>
    <dbReference type="NCBI Taxonomy" id="120398"/>
    <lineage>
        <taxon>Eukaryota</taxon>
        <taxon>Sar</taxon>
        <taxon>Stramenopiles</taxon>
        <taxon>Oomycota</taxon>
        <taxon>Saprolegniomycetes</taxon>
        <taxon>Saprolegniales</taxon>
        <taxon>Verrucalvaceae</taxon>
        <taxon>Aphanomyces</taxon>
    </lineage>
</organism>
<name>A0A485KJX6_9STRA</name>
<keyword evidence="4" id="KW-1185">Reference proteome</keyword>
<evidence type="ECO:0000313" key="4">
    <source>
        <dbReference type="Proteomes" id="UP000332933"/>
    </source>
</evidence>